<dbReference type="OrthoDB" id="10253115at2759"/>
<protein>
    <submittedName>
        <fullName evidence="2">Acyl-CoA synthetase family member 2, mitochondrial</fullName>
    </submittedName>
</protein>
<dbReference type="InterPro" id="IPR000873">
    <property type="entry name" value="AMP-dep_synth/lig_dom"/>
</dbReference>
<organism evidence="2 3">
    <name type="scientific">Eumeta variegata</name>
    <name type="common">Bagworm moth</name>
    <name type="synonym">Eumeta japonica</name>
    <dbReference type="NCBI Taxonomy" id="151549"/>
    <lineage>
        <taxon>Eukaryota</taxon>
        <taxon>Metazoa</taxon>
        <taxon>Ecdysozoa</taxon>
        <taxon>Arthropoda</taxon>
        <taxon>Hexapoda</taxon>
        <taxon>Insecta</taxon>
        <taxon>Pterygota</taxon>
        <taxon>Neoptera</taxon>
        <taxon>Endopterygota</taxon>
        <taxon>Lepidoptera</taxon>
        <taxon>Glossata</taxon>
        <taxon>Ditrysia</taxon>
        <taxon>Tineoidea</taxon>
        <taxon>Psychidae</taxon>
        <taxon>Oiketicinae</taxon>
        <taxon>Eumeta</taxon>
    </lineage>
</organism>
<feature type="domain" description="AMP-dependent synthetase/ligase" evidence="1">
    <location>
        <begin position="37"/>
        <end position="143"/>
    </location>
</feature>
<evidence type="ECO:0000259" key="1">
    <source>
        <dbReference type="Pfam" id="PF00501"/>
    </source>
</evidence>
<dbReference type="SUPFAM" id="SSF56801">
    <property type="entry name" value="Acetyl-CoA synthetase-like"/>
    <property type="match status" value="1"/>
</dbReference>
<dbReference type="AlphaFoldDB" id="A0A4C1VXG8"/>
<dbReference type="InterPro" id="IPR050237">
    <property type="entry name" value="ATP-dep_AMP-bd_enzyme"/>
</dbReference>
<dbReference type="Gene3D" id="3.40.50.980">
    <property type="match status" value="1"/>
</dbReference>
<sequence>MPRRCQTYDIRGMNSSSYFHRVGAMPLQHAPLGAALAAAARRWPARPAVVAREEQVTLTYEQLLEQADRLGGALRALGLSAGDRLGLWAPNSAAWVVAMFAAARAGLVSVAINPQYQKNEIEYCLKKVGAKAVLAPETYKGDDYYKILTELVPEMTTCTSGPLKSSKLEELKHVILLTDKDDLP</sequence>
<reference evidence="2 3" key="1">
    <citation type="journal article" date="2019" name="Commun. Biol.">
        <title>The bagworm genome reveals a unique fibroin gene that provides high tensile strength.</title>
        <authorList>
            <person name="Kono N."/>
            <person name="Nakamura H."/>
            <person name="Ohtoshi R."/>
            <person name="Tomita M."/>
            <person name="Numata K."/>
            <person name="Arakawa K."/>
        </authorList>
    </citation>
    <scope>NUCLEOTIDE SEQUENCE [LARGE SCALE GENOMIC DNA]</scope>
</reference>
<accession>A0A4C1VXG8</accession>
<comment type="caution">
    <text evidence="2">The sequence shown here is derived from an EMBL/GenBank/DDBJ whole genome shotgun (WGS) entry which is preliminary data.</text>
</comment>
<dbReference type="Pfam" id="PF00501">
    <property type="entry name" value="AMP-binding"/>
    <property type="match status" value="1"/>
</dbReference>
<name>A0A4C1VXG8_EUMVA</name>
<dbReference type="PANTHER" id="PTHR43767:SF1">
    <property type="entry name" value="NONRIBOSOMAL PEPTIDE SYNTHASE PES1 (EUROFUNG)-RELATED"/>
    <property type="match status" value="1"/>
</dbReference>
<proteinExistence type="predicted"/>
<dbReference type="PANTHER" id="PTHR43767">
    <property type="entry name" value="LONG-CHAIN-FATTY-ACID--COA LIGASE"/>
    <property type="match status" value="1"/>
</dbReference>
<dbReference type="Proteomes" id="UP000299102">
    <property type="component" value="Unassembled WGS sequence"/>
</dbReference>
<evidence type="ECO:0000313" key="3">
    <source>
        <dbReference type="Proteomes" id="UP000299102"/>
    </source>
</evidence>
<dbReference type="STRING" id="151549.A0A4C1VXG8"/>
<gene>
    <name evidence="2" type="primary">ACSF2</name>
    <name evidence="2" type="ORF">EVAR_81975_1</name>
</gene>
<evidence type="ECO:0000313" key="2">
    <source>
        <dbReference type="EMBL" id="GBP42525.1"/>
    </source>
</evidence>
<dbReference type="EMBL" id="BGZK01000420">
    <property type="protein sequence ID" value="GBP42525.1"/>
    <property type="molecule type" value="Genomic_DNA"/>
</dbReference>
<keyword evidence="3" id="KW-1185">Reference proteome</keyword>